<sequence length="365" mass="39799">MQPYFNLLLSLLMPLSLVVSLTPSIIHFGKKKGLVAKVRGRSSHVDPTPVVGGIPIMIGILFCSLVLMPPGMWGSIQYILAALLIVFMVGLRDDIEEITPKIKVIGQAIAILALITKGDVMLHSFYGLFGQTWELPYLVSAVISGFTLLVISNAFNLIDGINGLAGTVGTIICSAFGVWFYTVGEIQLGVLSMVTAGSLLGFLMFNMAPAKTFMGDSGSLVVGLMIGVLAIKFIDISSTAEMLPRYQFNNPVAVCIAILIVPLFDTIRVFTTRIVRGVSPFMPDRRHIHHLVIDSGFNHLEGTTIIGLFNLLIISLVFYLDNVLGQHYLIALVLGIALSVTFFLHRNVRQVKSQRRGNLRLEGEA</sequence>
<protein>
    <submittedName>
        <fullName evidence="8">UDP-N-acetylmuramyl pentapeptide phosphotransferase/UDP-N-acetylglucosamine-1-phosphate transferase</fullName>
    </submittedName>
</protein>
<keyword evidence="9" id="KW-1185">Reference proteome</keyword>
<keyword evidence="3" id="KW-0808">Transferase</keyword>
<keyword evidence="2" id="KW-1003">Cell membrane</keyword>
<keyword evidence="5 7" id="KW-1133">Transmembrane helix</keyword>
<reference evidence="8 9" key="1">
    <citation type="submission" date="2020-03" db="EMBL/GenBank/DDBJ databases">
        <title>Genomic Encyclopedia of Type Strains, Phase IV (KMG-IV): sequencing the most valuable type-strain genomes for metagenomic binning, comparative biology and taxonomic classification.</title>
        <authorList>
            <person name="Goeker M."/>
        </authorList>
    </citation>
    <scope>NUCLEOTIDE SEQUENCE [LARGE SCALE GENOMIC DNA]</scope>
    <source>
        <strain evidence="8 9">DSM 105096</strain>
    </source>
</reference>
<evidence type="ECO:0000313" key="9">
    <source>
        <dbReference type="Proteomes" id="UP000770785"/>
    </source>
</evidence>
<evidence type="ECO:0000256" key="6">
    <source>
        <dbReference type="ARBA" id="ARBA00023136"/>
    </source>
</evidence>
<feature type="transmembrane region" description="Helical" evidence="7">
    <location>
        <begin position="291"/>
        <end position="320"/>
    </location>
</feature>
<feature type="transmembrane region" description="Helical" evidence="7">
    <location>
        <begin position="104"/>
        <end position="129"/>
    </location>
</feature>
<comment type="caution">
    <text evidence="8">The sequence shown here is derived from an EMBL/GenBank/DDBJ whole genome shotgun (WGS) entry which is preliminary data.</text>
</comment>
<keyword evidence="4 7" id="KW-0812">Transmembrane</keyword>
<gene>
    <name evidence="8" type="ORF">GGR27_003320</name>
</gene>
<keyword evidence="6 7" id="KW-0472">Membrane</keyword>
<evidence type="ECO:0000256" key="2">
    <source>
        <dbReference type="ARBA" id="ARBA00022475"/>
    </source>
</evidence>
<dbReference type="PANTHER" id="PTHR22926:SF3">
    <property type="entry name" value="UNDECAPRENYL-PHOSPHATE ALPHA-N-ACETYLGLUCOSAMINYL 1-PHOSPHATE TRANSFERASE"/>
    <property type="match status" value="1"/>
</dbReference>
<comment type="subcellular location">
    <subcellularLocation>
        <location evidence="1">Cell membrane</location>
        <topology evidence="1">Multi-pass membrane protein</topology>
    </subcellularLocation>
</comment>
<feature type="transmembrane region" description="Helical" evidence="7">
    <location>
        <begin position="162"/>
        <end position="182"/>
    </location>
</feature>
<dbReference type="RefSeq" id="WP_168039243.1">
    <property type="nucleotide sequence ID" value="NZ_JAATJH010000006.1"/>
</dbReference>
<name>A0ABX0XF24_9BACT</name>
<feature type="transmembrane region" description="Helical" evidence="7">
    <location>
        <begin position="251"/>
        <end position="270"/>
    </location>
</feature>
<feature type="transmembrane region" description="Helical" evidence="7">
    <location>
        <begin position="75"/>
        <end position="92"/>
    </location>
</feature>
<feature type="transmembrane region" description="Helical" evidence="7">
    <location>
        <begin position="135"/>
        <end position="155"/>
    </location>
</feature>
<dbReference type="Pfam" id="PF00953">
    <property type="entry name" value="Glycos_transf_4"/>
    <property type="match status" value="1"/>
</dbReference>
<evidence type="ECO:0000256" key="7">
    <source>
        <dbReference type="SAM" id="Phobius"/>
    </source>
</evidence>
<dbReference type="Proteomes" id="UP000770785">
    <property type="component" value="Unassembled WGS sequence"/>
</dbReference>
<organism evidence="8 9">
    <name type="scientific">Neolewinella antarctica</name>
    <dbReference type="NCBI Taxonomy" id="442734"/>
    <lineage>
        <taxon>Bacteria</taxon>
        <taxon>Pseudomonadati</taxon>
        <taxon>Bacteroidota</taxon>
        <taxon>Saprospiria</taxon>
        <taxon>Saprospirales</taxon>
        <taxon>Lewinellaceae</taxon>
        <taxon>Neolewinella</taxon>
    </lineage>
</organism>
<feature type="transmembrane region" description="Helical" evidence="7">
    <location>
        <begin position="326"/>
        <end position="345"/>
    </location>
</feature>
<dbReference type="InterPro" id="IPR000715">
    <property type="entry name" value="Glycosyl_transferase_4"/>
</dbReference>
<evidence type="ECO:0000256" key="3">
    <source>
        <dbReference type="ARBA" id="ARBA00022679"/>
    </source>
</evidence>
<evidence type="ECO:0000313" key="8">
    <source>
        <dbReference type="EMBL" id="NJC27802.1"/>
    </source>
</evidence>
<feature type="transmembrane region" description="Helical" evidence="7">
    <location>
        <begin position="220"/>
        <end position="239"/>
    </location>
</feature>
<evidence type="ECO:0000256" key="4">
    <source>
        <dbReference type="ARBA" id="ARBA00022692"/>
    </source>
</evidence>
<feature type="transmembrane region" description="Helical" evidence="7">
    <location>
        <begin position="50"/>
        <end position="69"/>
    </location>
</feature>
<dbReference type="PANTHER" id="PTHR22926">
    <property type="entry name" value="PHOSPHO-N-ACETYLMURAMOYL-PENTAPEPTIDE-TRANSFERASE"/>
    <property type="match status" value="1"/>
</dbReference>
<feature type="transmembrane region" description="Helical" evidence="7">
    <location>
        <begin position="188"/>
        <end position="208"/>
    </location>
</feature>
<dbReference type="CDD" id="cd06853">
    <property type="entry name" value="GT_WecA_like"/>
    <property type="match status" value="1"/>
</dbReference>
<evidence type="ECO:0000256" key="1">
    <source>
        <dbReference type="ARBA" id="ARBA00004651"/>
    </source>
</evidence>
<dbReference type="EMBL" id="JAATJH010000006">
    <property type="protein sequence ID" value="NJC27802.1"/>
    <property type="molecule type" value="Genomic_DNA"/>
</dbReference>
<evidence type="ECO:0000256" key="5">
    <source>
        <dbReference type="ARBA" id="ARBA00022989"/>
    </source>
</evidence>
<feature type="transmembrane region" description="Helical" evidence="7">
    <location>
        <begin position="6"/>
        <end position="29"/>
    </location>
</feature>
<accession>A0ABX0XF24</accession>
<proteinExistence type="predicted"/>